<feature type="non-terminal residue" evidence="1">
    <location>
        <position position="1"/>
    </location>
</feature>
<dbReference type="InterPro" id="IPR001852">
    <property type="entry name" value="PdxS/SNZ"/>
</dbReference>
<proteinExistence type="predicted"/>
<gene>
    <name evidence="1" type="ORF">S03H2_11653</name>
</gene>
<dbReference type="EMBL" id="BARU01005937">
    <property type="protein sequence ID" value="GAH43345.1"/>
    <property type="molecule type" value="Genomic_DNA"/>
</dbReference>
<dbReference type="PROSITE" id="PS51129">
    <property type="entry name" value="PDXS_SNZ_2"/>
    <property type="match status" value="1"/>
</dbReference>
<dbReference type="AlphaFoldDB" id="X1GEU3"/>
<dbReference type="GO" id="GO:0042823">
    <property type="term" value="P:pyridoxal phosphate biosynthetic process"/>
    <property type="evidence" value="ECO:0007669"/>
    <property type="project" value="InterPro"/>
</dbReference>
<evidence type="ECO:0008006" key="2">
    <source>
        <dbReference type="Google" id="ProtNLM"/>
    </source>
</evidence>
<protein>
    <recommendedName>
        <fullName evidence="2">Pyridoxal 5'-phosphate synthase lyase subunit PdxS</fullName>
    </recommendedName>
</protein>
<sequence length="31" mass="3347">IAEVSKNLGEAMPGLDIKQIPAEELLAPRGW</sequence>
<reference evidence="1" key="1">
    <citation type="journal article" date="2014" name="Front. Microbiol.">
        <title>High frequency of phylogenetically diverse reductive dehalogenase-homologous genes in deep subseafloor sedimentary metagenomes.</title>
        <authorList>
            <person name="Kawai M."/>
            <person name="Futagami T."/>
            <person name="Toyoda A."/>
            <person name="Takaki Y."/>
            <person name="Nishi S."/>
            <person name="Hori S."/>
            <person name="Arai W."/>
            <person name="Tsubouchi T."/>
            <person name="Morono Y."/>
            <person name="Uchiyama I."/>
            <person name="Ito T."/>
            <person name="Fujiyama A."/>
            <person name="Inagaki F."/>
            <person name="Takami H."/>
        </authorList>
    </citation>
    <scope>NUCLEOTIDE SEQUENCE</scope>
    <source>
        <strain evidence="1">Expedition CK06-06</strain>
    </source>
</reference>
<accession>X1GEU3</accession>
<comment type="caution">
    <text evidence="1">The sequence shown here is derived from an EMBL/GenBank/DDBJ whole genome shotgun (WGS) entry which is preliminary data.</text>
</comment>
<organism evidence="1">
    <name type="scientific">marine sediment metagenome</name>
    <dbReference type="NCBI Taxonomy" id="412755"/>
    <lineage>
        <taxon>unclassified sequences</taxon>
        <taxon>metagenomes</taxon>
        <taxon>ecological metagenomes</taxon>
    </lineage>
</organism>
<evidence type="ECO:0000313" key="1">
    <source>
        <dbReference type="EMBL" id="GAH43345.1"/>
    </source>
</evidence>
<name>X1GEU3_9ZZZZ</name>